<dbReference type="EMBL" id="ML976664">
    <property type="protein sequence ID" value="KAF1977191.1"/>
    <property type="molecule type" value="Genomic_DNA"/>
</dbReference>
<dbReference type="Gene3D" id="3.30.559.10">
    <property type="entry name" value="Chloramphenicol acetyltransferase-like domain"/>
    <property type="match status" value="1"/>
</dbReference>
<feature type="region of interest" description="Disordered" evidence="1">
    <location>
        <begin position="292"/>
        <end position="313"/>
    </location>
</feature>
<reference evidence="2" key="1">
    <citation type="journal article" date="2020" name="Stud. Mycol.">
        <title>101 Dothideomycetes genomes: a test case for predicting lifestyles and emergence of pathogens.</title>
        <authorList>
            <person name="Haridas S."/>
            <person name="Albert R."/>
            <person name="Binder M."/>
            <person name="Bloem J."/>
            <person name="Labutti K."/>
            <person name="Salamov A."/>
            <person name="Andreopoulos B."/>
            <person name="Baker S."/>
            <person name="Barry K."/>
            <person name="Bills G."/>
            <person name="Bluhm B."/>
            <person name="Cannon C."/>
            <person name="Castanera R."/>
            <person name="Culley D."/>
            <person name="Daum C."/>
            <person name="Ezra D."/>
            <person name="Gonzalez J."/>
            <person name="Henrissat B."/>
            <person name="Kuo A."/>
            <person name="Liang C."/>
            <person name="Lipzen A."/>
            <person name="Lutzoni F."/>
            <person name="Magnuson J."/>
            <person name="Mondo S."/>
            <person name="Nolan M."/>
            <person name="Ohm R."/>
            <person name="Pangilinan J."/>
            <person name="Park H.-J."/>
            <person name="Ramirez L."/>
            <person name="Alfaro M."/>
            <person name="Sun H."/>
            <person name="Tritt A."/>
            <person name="Yoshinaga Y."/>
            <person name="Zwiers L.-H."/>
            <person name="Turgeon B."/>
            <person name="Goodwin S."/>
            <person name="Spatafora J."/>
            <person name="Crous P."/>
            <person name="Grigoriev I."/>
        </authorList>
    </citation>
    <scope>NUCLEOTIDE SEQUENCE</scope>
    <source>
        <strain evidence="2">CBS 107.79</strain>
    </source>
</reference>
<accession>A0A6A5VJ00</accession>
<dbReference type="AlphaFoldDB" id="A0A6A5VJ00"/>
<gene>
    <name evidence="2" type="ORF">BU23DRAFT_565325</name>
</gene>
<evidence type="ECO:0008006" key="4">
    <source>
        <dbReference type="Google" id="ProtNLM"/>
    </source>
</evidence>
<keyword evidence="3" id="KW-1185">Reference proteome</keyword>
<sequence>MASLFGWWKGRQVQPERVPTDTVIPFYFLDGNSIFTNIIMDLSLQFDQVLDVEKLVRALEQLLEKPGWRKLRARLRRSKSGKCDYHVPAVYTPERPAISFSHTKYDIALREYPIGSTIPCPNDTIQVSGDTKAYRPLFLPPDSPTKVEDWLCTDRPQIVLHIVSFTDITLIKVTWLHSCMDAMSLHLLFTAWTAMLSGREEDVPETCGELEDPLATLGAPSTTIQEEEFLLTGKHVTGLSFIHFVLALLWDLLLHRREEIHYLILPAPFISTLQSSVFVSLPTLPPLLPTPNTADPTKPFLSPATSSAPSGPA</sequence>
<dbReference type="OrthoDB" id="21502at2759"/>
<organism evidence="2 3">
    <name type="scientific">Bimuria novae-zelandiae CBS 107.79</name>
    <dbReference type="NCBI Taxonomy" id="1447943"/>
    <lineage>
        <taxon>Eukaryota</taxon>
        <taxon>Fungi</taxon>
        <taxon>Dikarya</taxon>
        <taxon>Ascomycota</taxon>
        <taxon>Pezizomycotina</taxon>
        <taxon>Dothideomycetes</taxon>
        <taxon>Pleosporomycetidae</taxon>
        <taxon>Pleosporales</taxon>
        <taxon>Massarineae</taxon>
        <taxon>Didymosphaeriaceae</taxon>
        <taxon>Bimuria</taxon>
    </lineage>
</organism>
<evidence type="ECO:0000256" key="1">
    <source>
        <dbReference type="SAM" id="MobiDB-lite"/>
    </source>
</evidence>
<evidence type="ECO:0000313" key="3">
    <source>
        <dbReference type="Proteomes" id="UP000800036"/>
    </source>
</evidence>
<evidence type="ECO:0000313" key="2">
    <source>
        <dbReference type="EMBL" id="KAF1977191.1"/>
    </source>
</evidence>
<proteinExistence type="predicted"/>
<dbReference type="InterPro" id="IPR023213">
    <property type="entry name" value="CAT-like_dom_sf"/>
</dbReference>
<protein>
    <recommendedName>
        <fullName evidence="4">CoA-dependent acyltransferase</fullName>
    </recommendedName>
</protein>
<dbReference type="Proteomes" id="UP000800036">
    <property type="component" value="Unassembled WGS sequence"/>
</dbReference>
<name>A0A6A5VJ00_9PLEO</name>